<reference evidence="9 10" key="1">
    <citation type="submission" date="2010-12" db="EMBL/GenBank/DDBJ databases">
        <authorList>
            <person name="Muzny D."/>
            <person name="Qin X."/>
            <person name="Deng J."/>
            <person name="Jiang H."/>
            <person name="Liu Y."/>
            <person name="Qu J."/>
            <person name="Song X.-Z."/>
            <person name="Zhang L."/>
            <person name="Thornton R."/>
            <person name="Coyle M."/>
            <person name="Francisco L."/>
            <person name="Jackson L."/>
            <person name="Javaid M."/>
            <person name="Korchina V."/>
            <person name="Kovar C."/>
            <person name="Mata R."/>
            <person name="Mathew T."/>
            <person name="Ngo R."/>
            <person name="Nguyen L."/>
            <person name="Nguyen N."/>
            <person name="Okwuonu G."/>
            <person name="Ongeri F."/>
            <person name="Pham C."/>
            <person name="Simmons D."/>
            <person name="Wilczek-Boney K."/>
            <person name="Hale W."/>
            <person name="Jakkamsetti A."/>
            <person name="Pham P."/>
            <person name="Ruth R."/>
            <person name="San Lucas F."/>
            <person name="Warren J."/>
            <person name="Zhang J."/>
            <person name="Zhao Z."/>
            <person name="Zhou C."/>
            <person name="Zhu D."/>
            <person name="Lee S."/>
            <person name="Bess C."/>
            <person name="Blankenburg K."/>
            <person name="Forbes L."/>
            <person name="Fu Q."/>
            <person name="Gubbala S."/>
            <person name="Hirani K."/>
            <person name="Jayaseelan J.C."/>
            <person name="Lara F."/>
            <person name="Munidasa M."/>
            <person name="Palculict T."/>
            <person name="Patil S."/>
            <person name="Pu L.-L."/>
            <person name="Saada N."/>
            <person name="Tang L."/>
            <person name="Weissenberger G."/>
            <person name="Zhu Y."/>
            <person name="Hemphill L."/>
            <person name="Shang Y."/>
            <person name="Youmans B."/>
            <person name="Ayvaz T."/>
            <person name="Ross M."/>
            <person name="Santibanez J."/>
            <person name="Aqrawi P."/>
            <person name="Gross S."/>
            <person name="Joshi V."/>
            <person name="Fowler G."/>
            <person name="Nazareth L."/>
            <person name="Reid J."/>
            <person name="Worley K."/>
            <person name="Petrosino J."/>
            <person name="Highlander S."/>
            <person name="Gibbs R."/>
        </authorList>
    </citation>
    <scope>NUCLEOTIDE SEQUENCE [LARGE SCALE GENOMIC DNA]</scope>
    <source>
        <strain evidence="9 10">ATCC 23263</strain>
    </source>
</reference>
<dbReference type="InterPro" id="IPR009051">
    <property type="entry name" value="Helical_ferredxn"/>
</dbReference>
<dbReference type="InterPro" id="IPR026902">
    <property type="entry name" value="RnfC_N"/>
</dbReference>
<organism evidence="9 10">
    <name type="scientific">Pseudoramibacter alactolyticus ATCC 23263</name>
    <dbReference type="NCBI Taxonomy" id="887929"/>
    <lineage>
        <taxon>Bacteria</taxon>
        <taxon>Bacillati</taxon>
        <taxon>Bacillota</taxon>
        <taxon>Clostridia</taxon>
        <taxon>Eubacteriales</taxon>
        <taxon>Eubacteriaceae</taxon>
        <taxon>Pseudoramibacter</taxon>
    </lineage>
</organism>
<evidence type="ECO:0000259" key="8">
    <source>
        <dbReference type="PROSITE" id="PS51379"/>
    </source>
</evidence>
<dbReference type="RefSeq" id="WP_006599046.1">
    <property type="nucleotide sequence ID" value="NZ_GL622359.1"/>
</dbReference>
<evidence type="ECO:0000256" key="6">
    <source>
        <dbReference type="ARBA" id="ARBA00023004"/>
    </source>
</evidence>
<dbReference type="PANTHER" id="PTHR43034">
    <property type="entry name" value="ION-TRANSLOCATING OXIDOREDUCTASE COMPLEX SUBUNIT C"/>
    <property type="match status" value="1"/>
</dbReference>
<dbReference type="Gene3D" id="1.10.1060.10">
    <property type="entry name" value="Alpha-helical ferredoxin"/>
    <property type="match status" value="1"/>
</dbReference>
<dbReference type="PIRSF" id="PIRSF036408">
    <property type="entry name" value="PduS_prd"/>
    <property type="match status" value="1"/>
</dbReference>
<dbReference type="AlphaFoldDB" id="E6MI91"/>
<evidence type="ECO:0000256" key="4">
    <source>
        <dbReference type="ARBA" id="ARBA00022737"/>
    </source>
</evidence>
<dbReference type="InterPro" id="IPR017900">
    <property type="entry name" value="4Fe4S_Fe_S_CS"/>
</dbReference>
<dbReference type="GO" id="GO:0016020">
    <property type="term" value="C:membrane"/>
    <property type="evidence" value="ECO:0007669"/>
    <property type="project" value="InterPro"/>
</dbReference>
<evidence type="ECO:0000256" key="5">
    <source>
        <dbReference type="ARBA" id="ARBA00022982"/>
    </source>
</evidence>
<dbReference type="GO" id="GO:0051539">
    <property type="term" value="F:4 iron, 4 sulfur cluster binding"/>
    <property type="evidence" value="ECO:0007669"/>
    <property type="project" value="UniProtKB-KW"/>
</dbReference>
<dbReference type="PROSITE" id="PS51379">
    <property type="entry name" value="4FE4S_FER_2"/>
    <property type="match status" value="1"/>
</dbReference>
<dbReference type="InterPro" id="IPR011538">
    <property type="entry name" value="Nuo51_FMN-bd"/>
</dbReference>
<dbReference type="Pfam" id="PF13375">
    <property type="entry name" value="RnfC_N"/>
    <property type="match status" value="1"/>
</dbReference>
<dbReference type="InterPro" id="IPR010208">
    <property type="entry name" value="Ion_transpt_RnfC/RsxC"/>
</dbReference>
<keyword evidence="10" id="KW-1185">Reference proteome</keyword>
<proteinExistence type="predicted"/>
<dbReference type="EMBL" id="AEQN01000022">
    <property type="protein sequence ID" value="EFV01243.1"/>
    <property type="molecule type" value="Genomic_DNA"/>
</dbReference>
<dbReference type="SUPFAM" id="SSF142984">
    <property type="entry name" value="Nqo1 middle domain-like"/>
    <property type="match status" value="1"/>
</dbReference>
<dbReference type="PROSITE" id="PS00198">
    <property type="entry name" value="4FE4S_FER_1"/>
    <property type="match status" value="1"/>
</dbReference>
<dbReference type="OrthoDB" id="9767754at2"/>
<dbReference type="STRING" id="887929.HMP0721_1624"/>
<dbReference type="PANTHER" id="PTHR43034:SF2">
    <property type="entry name" value="ION-TRANSLOCATING OXIDOREDUCTASE COMPLEX SUBUNIT C"/>
    <property type="match status" value="1"/>
</dbReference>
<dbReference type="InterPro" id="IPR017896">
    <property type="entry name" value="4Fe4S_Fe-S-bd"/>
</dbReference>
<keyword evidence="7" id="KW-0411">Iron-sulfur</keyword>
<name>E6MI91_9FIRM</name>
<feature type="domain" description="4Fe-4S ferredoxin-type" evidence="8">
    <location>
        <begin position="245"/>
        <end position="277"/>
    </location>
</feature>
<evidence type="ECO:0000313" key="10">
    <source>
        <dbReference type="Proteomes" id="UP000004754"/>
    </source>
</evidence>
<dbReference type="Pfam" id="PF10531">
    <property type="entry name" value="SLBB"/>
    <property type="match status" value="1"/>
</dbReference>
<keyword evidence="2" id="KW-0004">4Fe-4S</keyword>
<protein>
    <submittedName>
        <fullName evidence="9">Respiratory-chain NADH dehydrogenase 51 Kd subunit</fullName>
    </submittedName>
</protein>
<keyword evidence="6" id="KW-0408">Iron</keyword>
<dbReference type="GO" id="GO:0046872">
    <property type="term" value="F:metal ion binding"/>
    <property type="evidence" value="ECO:0007669"/>
    <property type="project" value="UniProtKB-KW"/>
</dbReference>
<dbReference type="GO" id="GO:0009055">
    <property type="term" value="F:electron transfer activity"/>
    <property type="evidence" value="ECO:0007669"/>
    <property type="project" value="InterPro"/>
</dbReference>
<evidence type="ECO:0000256" key="1">
    <source>
        <dbReference type="ARBA" id="ARBA00022448"/>
    </source>
</evidence>
<dbReference type="Pfam" id="PF13534">
    <property type="entry name" value="Fer4_17"/>
    <property type="match status" value="1"/>
</dbReference>
<dbReference type="InterPro" id="IPR017054">
    <property type="entry name" value="PduS"/>
</dbReference>
<dbReference type="SUPFAM" id="SSF46548">
    <property type="entry name" value="alpha-helical ferredoxin"/>
    <property type="match status" value="1"/>
</dbReference>
<dbReference type="eggNOG" id="COG4656">
    <property type="taxonomic scope" value="Bacteria"/>
</dbReference>
<sequence>MDLLEKVKQAGVIGAGGAGFPTHVKLGASAEYFIVNALECEPLIAVDKYCCREQSEQIVAGTLLAAAAVNAQHIVIALKKTYRREIESLQAAINAAGASIELFKMAPFYPAGDEQIVVQAVTGKSIPERGLPSAVGAVVDNVGTVCGIAQAAAGAPVTQKTLSVIGAVPKPLILTVPIGTPVTDCLALAGGMPKGAAVILGGPMMGRMIWQEDALAEEVVSKTLGNLLVLPKNHFLAAHRQLSIRQMKRQAMAACIQCRMCTDLCPRQLIGHRVTPHRVMRNAFKEAALTADADYLSAYGSVVNCCGCGVCEMFACPMGLSPKRINDYFKGQLRERKLAPEFSQTPKASPMIDFRRVPTNRLIARLGLSEYQGQNLEVADHKPNEVRIPLNTHIGAPAKPVVILGEEVARGTLIGEATGAVSANVHSSIDGIVTAIDECRITITKEKEMRRKGEDR</sequence>
<keyword evidence="1" id="KW-0813">Transport</keyword>
<dbReference type="InterPro" id="IPR019554">
    <property type="entry name" value="Soluble_ligand-bd"/>
</dbReference>
<dbReference type="SUPFAM" id="SSF142019">
    <property type="entry name" value="Nqo1 FMN-binding domain-like"/>
    <property type="match status" value="1"/>
</dbReference>
<evidence type="ECO:0000313" key="9">
    <source>
        <dbReference type="EMBL" id="EFV01243.1"/>
    </source>
</evidence>
<dbReference type="HOGENOM" id="CLU_010808_0_0_9"/>
<accession>E6MI91</accession>
<dbReference type="Pfam" id="PF01512">
    <property type="entry name" value="Complex1_51K"/>
    <property type="match status" value="1"/>
</dbReference>
<keyword evidence="3" id="KW-0479">Metal-binding</keyword>
<keyword evidence="4" id="KW-0677">Repeat</keyword>
<evidence type="ECO:0000256" key="3">
    <source>
        <dbReference type="ARBA" id="ARBA00022723"/>
    </source>
</evidence>
<dbReference type="Proteomes" id="UP000004754">
    <property type="component" value="Unassembled WGS sequence"/>
</dbReference>
<gene>
    <name evidence="9" type="ORF">HMP0721_1624</name>
</gene>
<comment type="caution">
    <text evidence="9">The sequence shown here is derived from an EMBL/GenBank/DDBJ whole genome shotgun (WGS) entry which is preliminary data.</text>
</comment>
<evidence type="ECO:0000256" key="2">
    <source>
        <dbReference type="ARBA" id="ARBA00022485"/>
    </source>
</evidence>
<dbReference type="InterPro" id="IPR037225">
    <property type="entry name" value="Nuo51_FMN-bd_sf"/>
</dbReference>
<dbReference type="Gene3D" id="3.40.50.11540">
    <property type="entry name" value="NADH-ubiquinone oxidoreductase 51kDa subunit"/>
    <property type="match status" value="1"/>
</dbReference>
<keyword evidence="5" id="KW-0249">Electron transport</keyword>
<evidence type="ECO:0000256" key="7">
    <source>
        <dbReference type="ARBA" id="ARBA00023014"/>
    </source>
</evidence>